<dbReference type="Gene3D" id="3.10.450.50">
    <property type="match status" value="1"/>
</dbReference>
<protein>
    <submittedName>
        <fullName evidence="2">Nuclear transport factor 2 family protein</fullName>
    </submittedName>
</protein>
<evidence type="ECO:0000313" key="3">
    <source>
        <dbReference type="Proteomes" id="UP000813018"/>
    </source>
</evidence>
<sequence length="175" mass="19492">MKKKLIIMAILSSTTFGCQPETETANTEPVTAATASKEQQTVQVMQQMFQAFNRHDLEAMASLYADDAVFISPEMTEPKRGKAAVAEIYGPLFEMAPGVQDEVKHYIYNGKDEVAVEFVSKGTVENIGPNDPPQMKGKTFELKIFCRLKVKDGKIVEDVTYFDQLAFLQQLGLSE</sequence>
<dbReference type="CDD" id="cd00531">
    <property type="entry name" value="NTF2_like"/>
    <property type="match status" value="1"/>
</dbReference>
<name>A0ABS7CTY0_9BACT</name>
<keyword evidence="3" id="KW-1185">Reference proteome</keyword>
<dbReference type="SUPFAM" id="SSF54427">
    <property type="entry name" value="NTF2-like"/>
    <property type="match status" value="1"/>
</dbReference>
<feature type="domain" description="SnoaL-like" evidence="1">
    <location>
        <begin position="46"/>
        <end position="157"/>
    </location>
</feature>
<evidence type="ECO:0000313" key="2">
    <source>
        <dbReference type="EMBL" id="MBW7467309.1"/>
    </source>
</evidence>
<accession>A0ABS7CTY0</accession>
<comment type="caution">
    <text evidence="2">The sequence shown here is derived from an EMBL/GenBank/DDBJ whole genome shotgun (WGS) entry which is preliminary data.</text>
</comment>
<dbReference type="RefSeq" id="WP_219877191.1">
    <property type="nucleotide sequence ID" value="NZ_JAHYXK010000006.1"/>
</dbReference>
<dbReference type="Pfam" id="PF12680">
    <property type="entry name" value="SnoaL_2"/>
    <property type="match status" value="1"/>
</dbReference>
<organism evidence="2 3">
    <name type="scientific">Pontibacter aydingkolensis</name>
    <dbReference type="NCBI Taxonomy" id="1911536"/>
    <lineage>
        <taxon>Bacteria</taxon>
        <taxon>Pseudomonadati</taxon>
        <taxon>Bacteroidota</taxon>
        <taxon>Cytophagia</taxon>
        <taxon>Cytophagales</taxon>
        <taxon>Hymenobacteraceae</taxon>
        <taxon>Pontibacter</taxon>
    </lineage>
</organism>
<proteinExistence type="predicted"/>
<dbReference type="Proteomes" id="UP000813018">
    <property type="component" value="Unassembled WGS sequence"/>
</dbReference>
<dbReference type="PANTHER" id="PTHR38436">
    <property type="entry name" value="POLYKETIDE CYCLASE SNOAL-LIKE DOMAIN"/>
    <property type="match status" value="1"/>
</dbReference>
<dbReference type="PROSITE" id="PS51257">
    <property type="entry name" value="PROKAR_LIPOPROTEIN"/>
    <property type="match status" value="1"/>
</dbReference>
<dbReference type="InterPro" id="IPR009959">
    <property type="entry name" value="Cyclase_SnoaL-like"/>
</dbReference>
<dbReference type="PANTHER" id="PTHR38436:SF1">
    <property type="entry name" value="ESTER CYCLASE"/>
    <property type="match status" value="1"/>
</dbReference>
<dbReference type="InterPro" id="IPR037401">
    <property type="entry name" value="SnoaL-like"/>
</dbReference>
<reference evidence="2 3" key="1">
    <citation type="journal article" date="2016" name="Int. J. Syst. Evol. Microbiol.">
        <title>Pontibacter aydingkolensis sp. nov., isolated from soil of a salt lake.</title>
        <authorList>
            <person name="Osman G."/>
            <person name="Zhang T."/>
            <person name="Lou K."/>
            <person name="Gao Y."/>
            <person name="Chang W."/>
            <person name="Lin Q."/>
            <person name="Yang H.M."/>
            <person name="Huo X.D."/>
            <person name="Wang N."/>
        </authorList>
    </citation>
    <scope>NUCLEOTIDE SEQUENCE [LARGE SCALE GENOMIC DNA]</scope>
    <source>
        <strain evidence="2 3">KACC 19255</strain>
    </source>
</reference>
<dbReference type="InterPro" id="IPR011944">
    <property type="entry name" value="Steroid_delta5-4_isomerase"/>
</dbReference>
<gene>
    <name evidence="2" type="ORF">K0O23_09525</name>
</gene>
<evidence type="ECO:0000259" key="1">
    <source>
        <dbReference type="Pfam" id="PF12680"/>
    </source>
</evidence>
<dbReference type="InterPro" id="IPR032710">
    <property type="entry name" value="NTF2-like_dom_sf"/>
</dbReference>
<dbReference type="EMBL" id="JAHYXK010000006">
    <property type="protein sequence ID" value="MBW7467309.1"/>
    <property type="molecule type" value="Genomic_DNA"/>
</dbReference>
<dbReference type="NCBIfam" id="TIGR02246">
    <property type="entry name" value="SgcJ/EcaC family oxidoreductase"/>
    <property type="match status" value="1"/>
</dbReference>